<feature type="transmembrane region" description="Helical" evidence="6">
    <location>
        <begin position="245"/>
        <end position="265"/>
    </location>
</feature>
<dbReference type="PANTHER" id="PTHR33406">
    <property type="entry name" value="MEMBRANE PROTEIN MJ1562-RELATED"/>
    <property type="match status" value="1"/>
</dbReference>
<dbReference type="InterPro" id="IPR050545">
    <property type="entry name" value="Mycobact_MmpL"/>
</dbReference>
<name>A0ABZ0IN77_9BACT</name>
<feature type="transmembrane region" description="Helical" evidence="6">
    <location>
        <begin position="635"/>
        <end position="657"/>
    </location>
</feature>
<dbReference type="RefSeq" id="WP_317488649.1">
    <property type="nucleotide sequence ID" value="NZ_CP136051.1"/>
</dbReference>
<sequence length="807" mass="90811">MWTQLAHIILKFRLPLLIILVILTAFFGYQARKVEWSFDLAKTVPDTDPDMVYFQEFKKLFGEDGNMLAIGVKDSAIYKVENFQKFRYLADELARINNITNVLSLPSLQHLVKNDEKKRLEMKPFFTSIPDTQPALDSMLREANQIKVYSGQLINPDNGATLIMVSINKEILSTKNRDGVVGDVLMVAQLFEEETGIKLHYAGLPYIRFINTSKVKAELQLFLVLSIIVTGIILFFFFRSFQAVLFPLILIGTMIVWVMGTLSLFGYKITLLTGLIPPIIVVIGIPNCVYLLNKYHQEYALHGDKMMALSNMIRRIGIVTLMTNFTTAIGFLVLLIVDIVVLREFGTIAGINIMSTFIVSIVFIPTVFSYLPPPKKRHLKHLDMKPLAKLLYGIDLLVHRHKYKVFLFSIVLVAVSIFGMSRIRAVSHMIDDLPDDSPVRYDLAFFEENFSGVMPLELLIDTGNKKGVLNLNNLRKIDQLVNFLDSIPYISQPVSIVSFVKAARQAFYNENPAFYSLPTSRDQAFVLRYLQGEAGMSSGLASNFIDSTGQIVRVSVRIADVGSDKMDSLVTQVIEPKITDLFEGTKMSATITGTTLLFIKGNKFLIQNLISSMVLAFFVIAIVMGLLFRNLRMIIVSLIPNFIPLIITAGIMGYFGIPLKPSTALIFSIAFGISVDNSIHFLAKYRLELFANNFFVPVAVSKSIKEVGSSMIYTSIILFFGFVIFAFSEFGGTVALGTLTSTTLFFAMFTNTILLPSLLLRFDSGKRNKNEHLLIDSYSDFYTENDDEEIDIDRIKLEELNSKQTQS</sequence>
<feature type="transmembrane region" description="Helical" evidence="6">
    <location>
        <begin position="734"/>
        <end position="760"/>
    </location>
</feature>
<evidence type="ECO:0000256" key="5">
    <source>
        <dbReference type="ARBA" id="ARBA00023136"/>
    </source>
</evidence>
<dbReference type="EMBL" id="CP136051">
    <property type="protein sequence ID" value="WOK05903.1"/>
    <property type="molecule type" value="Genomic_DNA"/>
</dbReference>
<proteinExistence type="predicted"/>
<keyword evidence="4 6" id="KW-1133">Transmembrane helix</keyword>
<comment type="subcellular location">
    <subcellularLocation>
        <location evidence="1">Cell membrane</location>
        <topology evidence="1">Multi-pass membrane protein</topology>
    </subcellularLocation>
</comment>
<dbReference type="InterPro" id="IPR000731">
    <property type="entry name" value="SSD"/>
</dbReference>
<dbReference type="Proteomes" id="UP001302349">
    <property type="component" value="Chromosome"/>
</dbReference>
<dbReference type="Pfam" id="PF03176">
    <property type="entry name" value="MMPL"/>
    <property type="match status" value="2"/>
</dbReference>
<keyword evidence="9" id="KW-1185">Reference proteome</keyword>
<reference evidence="8 9" key="1">
    <citation type="journal article" date="2023" name="Microbiol. Resour. Announc.">
        <title>Complete Genome Sequence of Imperialibacter roseus strain P4T.</title>
        <authorList>
            <person name="Tizabi D.R."/>
            <person name="Bachvaroff T."/>
            <person name="Hill R.T."/>
        </authorList>
    </citation>
    <scope>NUCLEOTIDE SEQUENCE [LARGE SCALE GENOMIC DNA]</scope>
    <source>
        <strain evidence="8 9">P4T</strain>
    </source>
</reference>
<feature type="transmembrane region" description="Helical" evidence="6">
    <location>
        <begin position="609"/>
        <end position="628"/>
    </location>
</feature>
<organism evidence="8 9">
    <name type="scientific">Imperialibacter roseus</name>
    <dbReference type="NCBI Taxonomy" id="1324217"/>
    <lineage>
        <taxon>Bacteria</taxon>
        <taxon>Pseudomonadati</taxon>
        <taxon>Bacteroidota</taxon>
        <taxon>Cytophagia</taxon>
        <taxon>Cytophagales</taxon>
        <taxon>Flammeovirgaceae</taxon>
        <taxon>Imperialibacter</taxon>
    </lineage>
</organism>
<feature type="transmembrane region" description="Helical" evidence="6">
    <location>
        <begin position="12"/>
        <end position="29"/>
    </location>
</feature>
<feature type="transmembrane region" description="Helical" evidence="6">
    <location>
        <begin position="271"/>
        <end position="292"/>
    </location>
</feature>
<feature type="transmembrane region" description="Helical" evidence="6">
    <location>
        <begin position="711"/>
        <end position="728"/>
    </location>
</feature>
<keyword evidence="2" id="KW-1003">Cell membrane</keyword>
<feature type="transmembrane region" description="Helical" evidence="6">
    <location>
        <begin position="349"/>
        <end position="371"/>
    </location>
</feature>
<evidence type="ECO:0000259" key="7">
    <source>
        <dbReference type="PROSITE" id="PS50156"/>
    </source>
</evidence>
<feature type="domain" description="SSD" evidence="7">
    <location>
        <begin position="635"/>
        <end position="761"/>
    </location>
</feature>
<dbReference type="SUPFAM" id="SSF82866">
    <property type="entry name" value="Multidrug efflux transporter AcrB transmembrane domain"/>
    <property type="match status" value="2"/>
</dbReference>
<evidence type="ECO:0000313" key="9">
    <source>
        <dbReference type="Proteomes" id="UP001302349"/>
    </source>
</evidence>
<dbReference type="PROSITE" id="PS50156">
    <property type="entry name" value="SSD"/>
    <property type="match status" value="2"/>
</dbReference>
<accession>A0ABZ0IN77</accession>
<feature type="transmembrane region" description="Helical" evidence="6">
    <location>
        <begin position="313"/>
        <end position="337"/>
    </location>
</feature>
<keyword evidence="3 6" id="KW-0812">Transmembrane</keyword>
<feature type="transmembrane region" description="Helical" evidence="6">
    <location>
        <begin position="663"/>
        <end position="683"/>
    </location>
</feature>
<feature type="transmembrane region" description="Helical" evidence="6">
    <location>
        <begin position="219"/>
        <end position="238"/>
    </location>
</feature>
<evidence type="ECO:0000256" key="2">
    <source>
        <dbReference type="ARBA" id="ARBA00022475"/>
    </source>
</evidence>
<dbReference type="PANTHER" id="PTHR33406:SF12">
    <property type="entry name" value="BLR2997 PROTEIN"/>
    <property type="match status" value="1"/>
</dbReference>
<evidence type="ECO:0000256" key="3">
    <source>
        <dbReference type="ARBA" id="ARBA00022692"/>
    </source>
</evidence>
<evidence type="ECO:0000256" key="4">
    <source>
        <dbReference type="ARBA" id="ARBA00022989"/>
    </source>
</evidence>
<protein>
    <submittedName>
        <fullName evidence="8">MMPL family transporter</fullName>
    </submittedName>
</protein>
<dbReference type="InterPro" id="IPR004869">
    <property type="entry name" value="MMPL_dom"/>
</dbReference>
<gene>
    <name evidence="8" type="ORF">RT717_22770</name>
</gene>
<feature type="domain" description="SSD" evidence="7">
    <location>
        <begin position="248"/>
        <end position="370"/>
    </location>
</feature>
<evidence type="ECO:0000256" key="6">
    <source>
        <dbReference type="SAM" id="Phobius"/>
    </source>
</evidence>
<keyword evidence="5 6" id="KW-0472">Membrane</keyword>
<evidence type="ECO:0000256" key="1">
    <source>
        <dbReference type="ARBA" id="ARBA00004651"/>
    </source>
</evidence>
<dbReference type="Gene3D" id="1.20.1640.10">
    <property type="entry name" value="Multidrug efflux transporter AcrB transmembrane domain"/>
    <property type="match status" value="2"/>
</dbReference>
<feature type="transmembrane region" description="Helical" evidence="6">
    <location>
        <begin position="405"/>
        <end position="423"/>
    </location>
</feature>
<evidence type="ECO:0000313" key="8">
    <source>
        <dbReference type="EMBL" id="WOK05903.1"/>
    </source>
</evidence>